<dbReference type="EMBL" id="AYKH01000034">
    <property type="protein sequence ID" value="ROO25449.1"/>
    <property type="molecule type" value="Genomic_DNA"/>
</dbReference>
<dbReference type="Proteomes" id="UP000283993">
    <property type="component" value="Unassembled WGS sequence"/>
</dbReference>
<protein>
    <submittedName>
        <fullName evidence="1">Uncharacterized protein</fullName>
    </submittedName>
</protein>
<evidence type="ECO:0000313" key="2">
    <source>
        <dbReference type="Proteomes" id="UP000283993"/>
    </source>
</evidence>
<dbReference type="SUPFAM" id="SSF55073">
    <property type="entry name" value="Nucleotide cyclase"/>
    <property type="match status" value="1"/>
</dbReference>
<comment type="caution">
    <text evidence="1">The sequence shown here is derived from an EMBL/GenBank/DDBJ whole genome shotgun (WGS) entry which is preliminary data.</text>
</comment>
<proteinExistence type="predicted"/>
<gene>
    <name evidence="1" type="ORF">SAOR_12195</name>
</gene>
<evidence type="ECO:0000313" key="1">
    <source>
        <dbReference type="EMBL" id="ROO25449.1"/>
    </source>
</evidence>
<accession>A0A423PII6</accession>
<organism evidence="1 2">
    <name type="scientific">Salinisphaera orenii MK-B5</name>
    <dbReference type="NCBI Taxonomy" id="856730"/>
    <lineage>
        <taxon>Bacteria</taxon>
        <taxon>Pseudomonadati</taxon>
        <taxon>Pseudomonadota</taxon>
        <taxon>Gammaproteobacteria</taxon>
        <taxon>Salinisphaerales</taxon>
        <taxon>Salinisphaeraceae</taxon>
        <taxon>Salinisphaera</taxon>
    </lineage>
</organism>
<dbReference type="AlphaFoldDB" id="A0A423PII6"/>
<reference evidence="1 2" key="1">
    <citation type="submission" date="2013-10" db="EMBL/GenBank/DDBJ databases">
        <title>Salinisphaera orenii MK-B5 Genome Sequencing.</title>
        <authorList>
            <person name="Lai Q."/>
            <person name="Li C."/>
            <person name="Shao Z."/>
        </authorList>
    </citation>
    <scope>NUCLEOTIDE SEQUENCE [LARGE SCALE GENOMIC DNA]</scope>
    <source>
        <strain evidence="1 2">MK-B5</strain>
    </source>
</reference>
<name>A0A423PII6_9GAMM</name>
<sequence>MAMTANTTPVCVLTGDIVRSGALSAETLDGVMAGIEAFSGVVAAWPGAPDVREERFRGDGWQLYLGAPRWTLRAALGLRAAIRSRHPSVETRLAAAFGPARLGARLAASSGAAFEASGRALEGLGTRRLWRFGGGLGSVALDDLADGLFAVCDRCSQGWTGRQAEVFGRLAVPDAPAMIDVAAALEVAPQTVHAHFERADGHALLDAVARFEAAVDSVVPGPSVE</sequence>
<keyword evidence="2" id="KW-1185">Reference proteome</keyword>
<dbReference type="InterPro" id="IPR029787">
    <property type="entry name" value="Nucleotide_cyclase"/>
</dbReference>